<dbReference type="RefSeq" id="WP_084427494.1">
    <property type="nucleotide sequence ID" value="NZ_FWXV01000002.1"/>
</dbReference>
<feature type="region of interest" description="Disordered" evidence="1">
    <location>
        <begin position="196"/>
        <end position="351"/>
    </location>
</feature>
<feature type="compositionally biased region" description="Pro residues" evidence="1">
    <location>
        <begin position="258"/>
        <end position="271"/>
    </location>
</feature>
<feature type="compositionally biased region" description="Low complexity" evidence="1">
    <location>
        <begin position="272"/>
        <end position="281"/>
    </location>
</feature>
<name>A0A1Y5XMI9_KIBAR</name>
<feature type="region of interest" description="Disordered" evidence="1">
    <location>
        <begin position="1"/>
        <end position="20"/>
    </location>
</feature>
<dbReference type="EMBL" id="FWXV01000002">
    <property type="protein sequence ID" value="SMC98090.1"/>
    <property type="molecule type" value="Genomic_DNA"/>
</dbReference>
<proteinExistence type="predicted"/>
<dbReference type="Proteomes" id="UP000192674">
    <property type="component" value="Unassembled WGS sequence"/>
</dbReference>
<dbReference type="SUPFAM" id="SSF140459">
    <property type="entry name" value="PE/PPE dimer-like"/>
    <property type="match status" value="1"/>
</dbReference>
<dbReference type="AlphaFoldDB" id="A0A1Y5XMI9"/>
<dbReference type="InterPro" id="IPR038332">
    <property type="entry name" value="PPE_sf"/>
</dbReference>
<dbReference type="Gene3D" id="1.20.1260.20">
    <property type="entry name" value="PPE superfamily"/>
    <property type="match status" value="1"/>
</dbReference>
<reference evidence="2 3" key="1">
    <citation type="submission" date="2017-04" db="EMBL/GenBank/DDBJ databases">
        <authorList>
            <person name="Afonso C.L."/>
            <person name="Miller P.J."/>
            <person name="Scott M.A."/>
            <person name="Spackman E."/>
            <person name="Goraichik I."/>
            <person name="Dimitrov K.M."/>
            <person name="Suarez D.L."/>
            <person name="Swayne D.E."/>
        </authorList>
    </citation>
    <scope>NUCLEOTIDE SEQUENCE [LARGE SCALE GENOMIC DNA]</scope>
    <source>
        <strain evidence="2 3">DSM 43828</strain>
    </source>
</reference>
<accession>A0A1Y5XMI9</accession>
<feature type="compositionally biased region" description="Pro residues" evidence="1">
    <location>
        <begin position="213"/>
        <end position="242"/>
    </location>
</feature>
<gene>
    <name evidence="2" type="ORF">SAMN05661093_03498</name>
</gene>
<feature type="compositionally biased region" description="Pro residues" evidence="1">
    <location>
        <begin position="7"/>
        <end position="17"/>
    </location>
</feature>
<evidence type="ECO:0000313" key="2">
    <source>
        <dbReference type="EMBL" id="SMC98090.1"/>
    </source>
</evidence>
<sequence length="351" mass="36264">MTVRAPLPWPKPEPQPTPGEDALYDNVDWMTFTHEQLYEMVHQGIDVSGANAVAAKWAMLGTAMQEIGDELAKALAASLEAWQGAAADQARGSLAALSAWSTDAGVTARDVSALVAQEASNAENARRTMPEPVATFRPAIPIPANATSPMSAAFESAVDIVKDPHGPTHTQHAAHQEAAQVMQQFQTASQEVYGTVPQFAPPDTRGIYRLPESVPPAPPPQPPQPPQPQPVPPVAVPPPPTRGPVVAGGSGPASPVAPVQPPPPAARPPAAPGGAAVPLPVEESRPAPRVAPAVSSGGGGMSMSPMGMAGGGSKEEDQERKAPKYLEGDPELFRIADRLAPPVIGEENGGA</sequence>
<protein>
    <recommendedName>
        <fullName evidence="4">PPE family protein</fullName>
    </recommendedName>
</protein>
<evidence type="ECO:0008006" key="4">
    <source>
        <dbReference type="Google" id="ProtNLM"/>
    </source>
</evidence>
<keyword evidence="3" id="KW-1185">Reference proteome</keyword>
<feature type="compositionally biased region" description="Basic and acidic residues" evidence="1">
    <location>
        <begin position="313"/>
        <end position="337"/>
    </location>
</feature>
<dbReference type="OrthoDB" id="3681508at2"/>
<evidence type="ECO:0000313" key="3">
    <source>
        <dbReference type="Proteomes" id="UP000192674"/>
    </source>
</evidence>
<evidence type="ECO:0000256" key="1">
    <source>
        <dbReference type="SAM" id="MobiDB-lite"/>
    </source>
</evidence>
<organism evidence="2 3">
    <name type="scientific">Kibdelosporangium aridum</name>
    <dbReference type="NCBI Taxonomy" id="2030"/>
    <lineage>
        <taxon>Bacteria</taxon>
        <taxon>Bacillati</taxon>
        <taxon>Actinomycetota</taxon>
        <taxon>Actinomycetes</taxon>
        <taxon>Pseudonocardiales</taxon>
        <taxon>Pseudonocardiaceae</taxon>
        <taxon>Kibdelosporangium</taxon>
    </lineage>
</organism>